<gene>
    <name evidence="1" type="ORF">FRACA_1420001</name>
</gene>
<dbReference type="RefSeq" id="WP_243407237.1">
    <property type="nucleotide sequence ID" value="NZ_FZMO01000049.1"/>
</dbReference>
<reference evidence="1 2" key="1">
    <citation type="submission" date="2017-06" db="EMBL/GenBank/DDBJ databases">
        <authorList>
            <person name="Kim H.J."/>
            <person name="Triplett B.A."/>
        </authorList>
    </citation>
    <scope>NUCLEOTIDE SEQUENCE [LARGE SCALE GENOMIC DNA]</scope>
    <source>
        <strain evidence="1">FRACA_ARgP5</strain>
    </source>
</reference>
<proteinExistence type="predicted"/>
<keyword evidence="2" id="KW-1185">Reference proteome</keyword>
<sequence length="46" mass="5345">MHTHFDVDWSVAWRIATTALRELQEQLTTLLKAEFPLVASQLDQPH</sequence>
<dbReference type="Proteomes" id="UP000234331">
    <property type="component" value="Unassembled WGS sequence"/>
</dbReference>
<organism evidence="1 2">
    <name type="scientific">Frankia canadensis</name>
    <dbReference type="NCBI Taxonomy" id="1836972"/>
    <lineage>
        <taxon>Bacteria</taxon>
        <taxon>Bacillati</taxon>
        <taxon>Actinomycetota</taxon>
        <taxon>Actinomycetes</taxon>
        <taxon>Frankiales</taxon>
        <taxon>Frankiaceae</taxon>
        <taxon>Frankia</taxon>
    </lineage>
</organism>
<evidence type="ECO:0000313" key="1">
    <source>
        <dbReference type="EMBL" id="SNQ46500.1"/>
    </source>
</evidence>
<dbReference type="EMBL" id="FZMO01000049">
    <property type="protein sequence ID" value="SNQ46500.1"/>
    <property type="molecule type" value="Genomic_DNA"/>
</dbReference>
<name>A0A2I2KLF1_9ACTN</name>
<evidence type="ECO:0008006" key="3">
    <source>
        <dbReference type="Google" id="ProtNLM"/>
    </source>
</evidence>
<evidence type="ECO:0000313" key="2">
    <source>
        <dbReference type="Proteomes" id="UP000234331"/>
    </source>
</evidence>
<protein>
    <recommendedName>
        <fullName evidence="3">Transposase</fullName>
    </recommendedName>
</protein>
<dbReference type="AlphaFoldDB" id="A0A2I2KLF1"/>
<accession>A0A2I2KLF1</accession>